<dbReference type="PROSITE" id="PS51450">
    <property type="entry name" value="LRR"/>
    <property type="match status" value="5"/>
</dbReference>
<dbReference type="Pfam" id="PF00560">
    <property type="entry name" value="LRR_1"/>
    <property type="match status" value="2"/>
</dbReference>
<dbReference type="InterPro" id="IPR050541">
    <property type="entry name" value="LRR_TM_domain-containing"/>
</dbReference>
<proteinExistence type="predicted"/>
<keyword evidence="3" id="KW-0677">Repeat</keyword>
<keyword evidence="6" id="KW-1185">Reference proteome</keyword>
<dbReference type="PANTHER" id="PTHR24369">
    <property type="entry name" value="ANTIGEN BSP, PUTATIVE-RELATED"/>
    <property type="match status" value="1"/>
</dbReference>
<evidence type="ECO:0000313" key="6">
    <source>
        <dbReference type="Proteomes" id="UP000825002"/>
    </source>
</evidence>
<dbReference type="Proteomes" id="UP000825002">
    <property type="component" value="Unassembled WGS sequence"/>
</dbReference>
<comment type="caution">
    <text evidence="5">The sequence shown here is derived from an EMBL/GenBank/DDBJ whole genome shotgun (WGS) entry which is preliminary data.</text>
</comment>
<dbReference type="EMBL" id="JAIFTH010000022">
    <property type="protein sequence ID" value="KAG9511197.1"/>
    <property type="molecule type" value="Genomic_DNA"/>
</dbReference>
<dbReference type="PANTHER" id="PTHR24369:SF210">
    <property type="entry name" value="CHAOPTIN-RELATED"/>
    <property type="match status" value="1"/>
</dbReference>
<keyword evidence="4" id="KW-1133">Transmembrane helix</keyword>
<feature type="transmembrane region" description="Helical" evidence="4">
    <location>
        <begin position="488"/>
        <end position="513"/>
    </location>
</feature>
<dbReference type="InterPro" id="IPR001611">
    <property type="entry name" value="Leu-rich_rpt"/>
</dbReference>
<dbReference type="SUPFAM" id="SSF52047">
    <property type="entry name" value="RNI-like"/>
    <property type="match status" value="1"/>
</dbReference>
<dbReference type="InterPro" id="IPR032675">
    <property type="entry name" value="LRR_dom_sf"/>
</dbReference>
<protein>
    <submittedName>
        <fullName evidence="5">Leucine-rich repeat transmembrane neuronal protein 2</fullName>
    </submittedName>
</protein>
<sequence length="609" mass="69600">MDGIKQVPLELHSLIMSPLVRFALTIVVIFTSHANQAYAFCPKRCICDETKLEVTCLESTGLQAVPHTFNPQTQKIVINFANATLFSGLDLYGQLEILDLSHNNITSIDFRVLNQNRRLHSFNSSHNMVSSLADSTVNPRRGDTTLDPIIDEEAYLRMIKFDIQEIHLSHNRLSSITNFLFLRMPNLRHLDISYNSIMIIEHHAFVGNHKIDNLNLRGNRLTQVPTSPISSMALRFSGNNLSPLDTRQLKRLDLSENPITQLQPSAFPPLGLLMELYMEYCGVQRIDARAFRNIPNLMLLSLDHNQLEEINDGSFEGMPNLKRLELSSNLELSNFGKSAFANMPNLRYLNLNSNSIESLRAGISNLPHLTILDMRGNPIECQCDIQWLGQWLRDFDNKTKMIQNVLKQTSENNSIENSVLLSTTPSSTSRRKRDIRRNEQEFDAWLSNPILTRDLVDLRCVAPVALSGRLLIELHRDKLECLEPMSQLHVTIGLIILVLFATTILAICIINVCKRRKYLFKRLKNNLVMKKIDSPTIYDSKFKEMSQMNTFTPSIYAINTDAHDFYDTNLSYGQIEGPIYHQPIVASADYDSRTQSHQQQRQQRAFTDL</sequence>
<dbReference type="PRINTS" id="PR00019">
    <property type="entry name" value="LEURICHRPT"/>
</dbReference>
<gene>
    <name evidence="5" type="primary">Lrrtm2</name>
    <name evidence="5" type="ORF">GZH46_00234</name>
</gene>
<dbReference type="Pfam" id="PF13855">
    <property type="entry name" value="LRR_8"/>
    <property type="match status" value="2"/>
</dbReference>
<reference evidence="5 6" key="1">
    <citation type="submission" date="2020-10" db="EMBL/GenBank/DDBJ databases">
        <authorList>
            <person name="Klimov P.B."/>
            <person name="Dyachkov S.M."/>
            <person name="Chetverikov P.E."/>
        </authorList>
    </citation>
    <scope>NUCLEOTIDE SEQUENCE [LARGE SCALE GENOMIC DNA]</scope>
    <source>
        <strain evidence="5">BMOC 18-1129-001#AD2665</strain>
        <tissue evidence="5">Entire mites</tissue>
    </source>
</reference>
<dbReference type="Gene3D" id="3.80.10.10">
    <property type="entry name" value="Ribonuclease Inhibitor"/>
    <property type="match status" value="3"/>
</dbReference>
<evidence type="ECO:0000256" key="2">
    <source>
        <dbReference type="ARBA" id="ARBA00022729"/>
    </source>
</evidence>
<evidence type="ECO:0000256" key="3">
    <source>
        <dbReference type="ARBA" id="ARBA00022737"/>
    </source>
</evidence>
<dbReference type="InterPro" id="IPR003591">
    <property type="entry name" value="Leu-rich_rpt_typical-subtyp"/>
</dbReference>
<keyword evidence="1" id="KW-0433">Leucine-rich repeat</keyword>
<evidence type="ECO:0000313" key="5">
    <source>
        <dbReference type="EMBL" id="KAG9511197.1"/>
    </source>
</evidence>
<name>A0ABQ7SCU4_9ACAR</name>
<accession>A0ABQ7SCU4</accession>
<evidence type="ECO:0000256" key="4">
    <source>
        <dbReference type="SAM" id="Phobius"/>
    </source>
</evidence>
<keyword evidence="4" id="KW-0472">Membrane</keyword>
<dbReference type="SMART" id="SM00369">
    <property type="entry name" value="LRR_TYP"/>
    <property type="match status" value="8"/>
</dbReference>
<keyword evidence="2" id="KW-0732">Signal</keyword>
<organism evidence="5 6">
    <name type="scientific">Fragariocoptes setiger</name>
    <dbReference type="NCBI Taxonomy" id="1670756"/>
    <lineage>
        <taxon>Eukaryota</taxon>
        <taxon>Metazoa</taxon>
        <taxon>Ecdysozoa</taxon>
        <taxon>Arthropoda</taxon>
        <taxon>Chelicerata</taxon>
        <taxon>Arachnida</taxon>
        <taxon>Acari</taxon>
        <taxon>Acariformes</taxon>
        <taxon>Trombidiformes</taxon>
        <taxon>Prostigmata</taxon>
        <taxon>Eupodina</taxon>
        <taxon>Eriophyoidea</taxon>
        <taxon>Phytoptidae</taxon>
        <taxon>Fragariocoptes</taxon>
    </lineage>
</organism>
<evidence type="ECO:0000256" key="1">
    <source>
        <dbReference type="ARBA" id="ARBA00022614"/>
    </source>
</evidence>
<keyword evidence="4 5" id="KW-0812">Transmembrane</keyword>